<comment type="caution">
    <text evidence="2">The sequence shown here is derived from an EMBL/GenBank/DDBJ whole genome shotgun (WGS) entry which is preliminary data.</text>
</comment>
<feature type="transmembrane region" description="Helical" evidence="1">
    <location>
        <begin position="37"/>
        <end position="57"/>
    </location>
</feature>
<keyword evidence="3" id="KW-1185">Reference proteome</keyword>
<evidence type="ECO:0000313" key="2">
    <source>
        <dbReference type="EMBL" id="TCJ23033.1"/>
    </source>
</evidence>
<dbReference type="OrthoDB" id="3292668at2"/>
<keyword evidence="1" id="KW-1133">Transmembrane helix</keyword>
<protein>
    <submittedName>
        <fullName evidence="2">Uncharacterized protein</fullName>
    </submittedName>
</protein>
<dbReference type="RefSeq" id="WP_131584357.1">
    <property type="nucleotide sequence ID" value="NZ_SJZJ01000019.1"/>
</dbReference>
<accession>A0A4R1BY96</accession>
<feature type="transmembrane region" description="Helical" evidence="1">
    <location>
        <begin position="12"/>
        <end position="31"/>
    </location>
</feature>
<proteinExistence type="predicted"/>
<evidence type="ECO:0000256" key="1">
    <source>
        <dbReference type="SAM" id="Phobius"/>
    </source>
</evidence>
<name>A0A4R1BY96_9ACTN</name>
<dbReference type="AlphaFoldDB" id="A0A4R1BY96"/>
<dbReference type="Proteomes" id="UP000295453">
    <property type="component" value="Unassembled WGS sequence"/>
</dbReference>
<sequence length="191" mass="21109">MIRPQTGSHITDAILAAAVILIPPLAFGMAFDTSAAAIATWVGAMATTGALIAAIYAGHQAAKIVQVERERDDRIEDKERRAQAEQIAGWVSNKNHLNMVNLSNLPVYEVQVRYELGELDATEEYGALVPSTREGGSRQVRSFDMILRNVLQTLPPTERPRPRVTVWFTDTAGIRWERDGHGTLRECPEST</sequence>
<keyword evidence="1" id="KW-0812">Transmembrane</keyword>
<keyword evidence="1" id="KW-0472">Membrane</keyword>
<organism evidence="2 3">
    <name type="scientific">Nocardioides jejuensis</name>
    <dbReference type="NCBI Taxonomy" id="2502782"/>
    <lineage>
        <taxon>Bacteria</taxon>
        <taxon>Bacillati</taxon>
        <taxon>Actinomycetota</taxon>
        <taxon>Actinomycetes</taxon>
        <taxon>Propionibacteriales</taxon>
        <taxon>Nocardioidaceae</taxon>
        <taxon>Nocardioides</taxon>
    </lineage>
</organism>
<dbReference type="EMBL" id="SJZJ01000019">
    <property type="protein sequence ID" value="TCJ23033.1"/>
    <property type="molecule type" value="Genomic_DNA"/>
</dbReference>
<evidence type="ECO:0000313" key="3">
    <source>
        <dbReference type="Proteomes" id="UP000295453"/>
    </source>
</evidence>
<gene>
    <name evidence="2" type="ORF">EPD65_11770</name>
</gene>
<reference evidence="2 3" key="1">
    <citation type="submission" date="2019-03" db="EMBL/GenBank/DDBJ databases">
        <authorList>
            <person name="Kim M.K.M."/>
        </authorList>
    </citation>
    <scope>NUCLEOTIDE SEQUENCE [LARGE SCALE GENOMIC DNA]</scope>
    <source>
        <strain evidence="2 3">18JY15-6</strain>
    </source>
</reference>